<keyword evidence="2" id="KW-1185">Reference proteome</keyword>
<reference evidence="1 2" key="1">
    <citation type="submission" date="2020-01" db="EMBL/GenBank/DDBJ databases">
        <authorList>
            <person name="Gupta K D."/>
        </authorList>
    </citation>
    <scope>NUCLEOTIDE SEQUENCE [LARGE SCALE GENOMIC DNA]</scope>
</reference>
<name>A0A8S0WYS0_CYCAE</name>
<organism evidence="1 2">
    <name type="scientific">Cyclocybe aegerita</name>
    <name type="common">Black poplar mushroom</name>
    <name type="synonym">Agrocybe aegerita</name>
    <dbReference type="NCBI Taxonomy" id="1973307"/>
    <lineage>
        <taxon>Eukaryota</taxon>
        <taxon>Fungi</taxon>
        <taxon>Dikarya</taxon>
        <taxon>Basidiomycota</taxon>
        <taxon>Agaricomycotina</taxon>
        <taxon>Agaricomycetes</taxon>
        <taxon>Agaricomycetidae</taxon>
        <taxon>Agaricales</taxon>
        <taxon>Agaricineae</taxon>
        <taxon>Bolbitiaceae</taxon>
        <taxon>Cyclocybe</taxon>
    </lineage>
</organism>
<dbReference type="AlphaFoldDB" id="A0A8S0WYS0"/>
<gene>
    <name evidence="1" type="ORF">AAE3_LOCUS11365</name>
</gene>
<evidence type="ECO:0000313" key="1">
    <source>
        <dbReference type="EMBL" id="CAA7269076.1"/>
    </source>
</evidence>
<dbReference type="Proteomes" id="UP000467700">
    <property type="component" value="Unassembled WGS sequence"/>
</dbReference>
<proteinExistence type="predicted"/>
<accession>A0A8S0WYS0</accession>
<protein>
    <submittedName>
        <fullName evidence="1">Uncharacterized protein</fullName>
    </submittedName>
</protein>
<evidence type="ECO:0000313" key="2">
    <source>
        <dbReference type="Proteomes" id="UP000467700"/>
    </source>
</evidence>
<comment type="caution">
    <text evidence="1">The sequence shown here is derived from an EMBL/GenBank/DDBJ whole genome shotgun (WGS) entry which is preliminary data.</text>
</comment>
<dbReference type="EMBL" id="CACVBS010000074">
    <property type="protein sequence ID" value="CAA7269076.1"/>
    <property type="molecule type" value="Genomic_DNA"/>
</dbReference>
<sequence>MSSLCLSDLQDDLESFFYVILFFTLQYLPVRFSQVELVDLMESIFEESKFDPTLGMVVGGHAKARLLLAGDSPLVNFMFLANSPMNAWMEQSWDAFEQFHNYLYKEQRRATRARIMNPANSAHSINLANERPTMLAAGHIYLCDHDHFLKIFEDVLALEDWSDLHHTRAAMHQFVNSELAKQRPGTKWMHE</sequence>